<evidence type="ECO:0000256" key="2">
    <source>
        <dbReference type="ARBA" id="ARBA00005194"/>
    </source>
</evidence>
<gene>
    <name evidence="16" type="primary">fabG</name>
    <name evidence="16" type="ORF">H7C19_32985</name>
</gene>
<dbReference type="FunFam" id="3.40.50.720:FF:000037">
    <property type="entry name" value="3-oxoacyl-[acyl-carrier-protein] reductase FabG"/>
    <property type="match status" value="1"/>
</dbReference>
<dbReference type="AlphaFoldDB" id="A0A7X0RXH5"/>
<evidence type="ECO:0000256" key="6">
    <source>
        <dbReference type="ARBA" id="ARBA00022832"/>
    </source>
</evidence>
<dbReference type="Pfam" id="PF13561">
    <property type="entry name" value="adh_short_C2"/>
    <property type="match status" value="1"/>
</dbReference>
<dbReference type="NCBIfam" id="NF009466">
    <property type="entry name" value="PRK12826.1-2"/>
    <property type="match status" value="1"/>
</dbReference>
<comment type="similarity">
    <text evidence="3 14">Belongs to the short-chain dehydrogenases/reductases (SDR) family.</text>
</comment>
<evidence type="ECO:0000256" key="7">
    <source>
        <dbReference type="ARBA" id="ARBA00022857"/>
    </source>
</evidence>
<comment type="subunit">
    <text evidence="4 14">Homotetramer.</text>
</comment>
<dbReference type="NCBIfam" id="TIGR01830">
    <property type="entry name" value="3oxo_ACP_reduc"/>
    <property type="match status" value="1"/>
</dbReference>
<dbReference type="GO" id="GO:0051287">
    <property type="term" value="F:NAD binding"/>
    <property type="evidence" value="ECO:0007669"/>
    <property type="project" value="UniProtKB-UniRule"/>
</dbReference>
<dbReference type="PRINTS" id="PR00081">
    <property type="entry name" value="GDHRDH"/>
</dbReference>
<protein>
    <recommendedName>
        <fullName evidence="14">3-oxoacyl-[acyl-carrier-protein] reductase</fullName>
        <ecNumber evidence="14">1.1.1.100</ecNumber>
    </recommendedName>
</protein>
<proteinExistence type="inferred from homology"/>
<feature type="binding site" evidence="13">
    <location>
        <begin position="158"/>
        <end position="162"/>
    </location>
    <ligand>
        <name>NADP(+)</name>
        <dbReference type="ChEBI" id="CHEBI:58349"/>
    </ligand>
</feature>
<dbReference type="InterPro" id="IPR002347">
    <property type="entry name" value="SDR_fam"/>
</dbReference>
<evidence type="ECO:0000256" key="5">
    <source>
        <dbReference type="ARBA" id="ARBA00022516"/>
    </source>
</evidence>
<evidence type="ECO:0000256" key="8">
    <source>
        <dbReference type="ARBA" id="ARBA00023002"/>
    </source>
</evidence>
<dbReference type="InterPro" id="IPR050259">
    <property type="entry name" value="SDR"/>
</dbReference>
<evidence type="ECO:0000256" key="4">
    <source>
        <dbReference type="ARBA" id="ARBA00011881"/>
    </source>
</evidence>
<keyword evidence="9 14" id="KW-0443">Lipid metabolism</keyword>
<dbReference type="UniPathway" id="UPA00094"/>
<feature type="binding site" evidence="13">
    <location>
        <begin position="66"/>
        <end position="67"/>
    </location>
    <ligand>
        <name>NADP(+)</name>
        <dbReference type="ChEBI" id="CHEBI:58349"/>
    </ligand>
</feature>
<dbReference type="NCBIfam" id="NF005559">
    <property type="entry name" value="PRK07231.1"/>
    <property type="match status" value="1"/>
</dbReference>
<comment type="function">
    <text evidence="1 14">Catalyzes the NADPH-dependent reduction of beta-ketoacyl-ACP substrates to beta-hydroxyacyl-ACP products, the first reductive step in the elongation cycle of fatty acid biosynthesis.</text>
</comment>
<comment type="catalytic activity">
    <reaction evidence="11 14">
        <text>a (3R)-hydroxyacyl-[ACP] + NADP(+) = a 3-oxoacyl-[ACP] + NADPH + H(+)</text>
        <dbReference type="Rhea" id="RHEA:17397"/>
        <dbReference type="Rhea" id="RHEA-COMP:9916"/>
        <dbReference type="Rhea" id="RHEA-COMP:9945"/>
        <dbReference type="ChEBI" id="CHEBI:15378"/>
        <dbReference type="ChEBI" id="CHEBI:57783"/>
        <dbReference type="ChEBI" id="CHEBI:58349"/>
        <dbReference type="ChEBI" id="CHEBI:78776"/>
        <dbReference type="ChEBI" id="CHEBI:78827"/>
        <dbReference type="EC" id="1.1.1.100"/>
    </reaction>
</comment>
<evidence type="ECO:0000313" key="16">
    <source>
        <dbReference type="EMBL" id="MBB6675486.1"/>
    </source>
</evidence>
<dbReference type="CDD" id="cd05333">
    <property type="entry name" value="BKR_SDR_c"/>
    <property type="match status" value="1"/>
</dbReference>
<feature type="binding site" evidence="13">
    <location>
        <position position="93"/>
    </location>
    <ligand>
        <name>NADP(+)</name>
        <dbReference type="ChEBI" id="CHEBI:58349"/>
    </ligand>
</feature>
<dbReference type="NCBIfam" id="NF004198">
    <property type="entry name" value="PRK05653.1-3"/>
    <property type="match status" value="1"/>
</dbReference>
<dbReference type="GO" id="GO:0004316">
    <property type="term" value="F:3-oxoacyl-[acyl-carrier-protein] reductase (NADPH) activity"/>
    <property type="evidence" value="ECO:0007669"/>
    <property type="project" value="UniProtKB-UniRule"/>
</dbReference>
<dbReference type="SMART" id="SM00822">
    <property type="entry name" value="PKS_KR"/>
    <property type="match status" value="1"/>
</dbReference>
<evidence type="ECO:0000256" key="1">
    <source>
        <dbReference type="ARBA" id="ARBA00002607"/>
    </source>
</evidence>
<feature type="domain" description="Ketoreductase" evidence="15">
    <location>
        <begin position="9"/>
        <end position="189"/>
    </location>
</feature>
<evidence type="ECO:0000256" key="3">
    <source>
        <dbReference type="ARBA" id="ARBA00006484"/>
    </source>
</evidence>
<evidence type="ECO:0000256" key="11">
    <source>
        <dbReference type="ARBA" id="ARBA00048508"/>
    </source>
</evidence>
<evidence type="ECO:0000256" key="13">
    <source>
        <dbReference type="PIRSR" id="PIRSR611284-2"/>
    </source>
</evidence>
<dbReference type="InterPro" id="IPR011284">
    <property type="entry name" value="3oxo_ACP_reduc"/>
</dbReference>
<evidence type="ECO:0000259" key="15">
    <source>
        <dbReference type="SMART" id="SM00822"/>
    </source>
</evidence>
<dbReference type="EMBL" id="JACJVP010000077">
    <property type="protein sequence ID" value="MBB6675486.1"/>
    <property type="molecule type" value="Genomic_DNA"/>
</dbReference>
<keyword evidence="6 14" id="KW-0276">Fatty acid metabolism</keyword>
<dbReference type="PRINTS" id="PR00080">
    <property type="entry name" value="SDRFAMILY"/>
</dbReference>
<dbReference type="InterPro" id="IPR036291">
    <property type="entry name" value="NAD(P)-bd_dom_sf"/>
</dbReference>
<feature type="active site" description="Proton acceptor" evidence="12">
    <location>
        <position position="158"/>
    </location>
</feature>
<keyword evidence="5 14" id="KW-0444">Lipid biosynthesis</keyword>
<name>A0A7X0RXH5_9BACL</name>
<dbReference type="Proteomes" id="UP000547209">
    <property type="component" value="Unassembled WGS sequence"/>
</dbReference>
<dbReference type="GO" id="GO:0006633">
    <property type="term" value="P:fatty acid biosynthetic process"/>
    <property type="evidence" value="ECO:0007669"/>
    <property type="project" value="UniProtKB-UniPathway"/>
</dbReference>
<dbReference type="NCBIfam" id="NF004197">
    <property type="entry name" value="PRK05653.1-1"/>
    <property type="match status" value="1"/>
</dbReference>
<evidence type="ECO:0000256" key="9">
    <source>
        <dbReference type="ARBA" id="ARBA00023098"/>
    </source>
</evidence>
<keyword evidence="10 14" id="KW-0275">Fatty acid biosynthesis</keyword>
<dbReference type="EC" id="1.1.1.100" evidence="14"/>
<feature type="binding site" evidence="13">
    <location>
        <begin position="15"/>
        <end position="18"/>
    </location>
    <ligand>
        <name>NADP(+)</name>
        <dbReference type="ChEBI" id="CHEBI:58349"/>
    </ligand>
</feature>
<dbReference type="RefSeq" id="WP_185673337.1">
    <property type="nucleotide sequence ID" value="NZ_JACJVP010000077.1"/>
</dbReference>
<sequence length="250" mass="26102">MAQWDLTGKTALVTGASRGIGRAIAIALAEAGADVAVNYAGSEAAAAETAKAIVALGRRAILVQANVGKAAEFDAMVQTTLESFGKLDILVNNAGITRDNLIMRMKEEEFDAVIETNLKGVFNGIKAVTRPMMKQRAGRIINISSVVGVLGNAGQANYVAAKAGVIGLTKSAARELSSRGITVNAVAPGFIETDMTDKLSPELREGMLKDIPLGRMGKPEEIASAVLYLASDAAAYMTGQTIHVDGGMYM</sequence>
<organism evidence="16 17">
    <name type="scientific">Cohnella nanjingensis</name>
    <dbReference type="NCBI Taxonomy" id="1387779"/>
    <lineage>
        <taxon>Bacteria</taxon>
        <taxon>Bacillati</taxon>
        <taxon>Bacillota</taxon>
        <taxon>Bacilli</taxon>
        <taxon>Bacillales</taxon>
        <taxon>Paenibacillaceae</taxon>
        <taxon>Cohnella</taxon>
    </lineage>
</organism>
<accession>A0A7X0RXH5</accession>
<evidence type="ECO:0000313" key="17">
    <source>
        <dbReference type="Proteomes" id="UP000547209"/>
    </source>
</evidence>
<dbReference type="SUPFAM" id="SSF51735">
    <property type="entry name" value="NAD(P)-binding Rossmann-fold domains"/>
    <property type="match status" value="1"/>
</dbReference>
<dbReference type="InterPro" id="IPR020904">
    <property type="entry name" value="Sc_DH/Rdtase_CS"/>
</dbReference>
<reference evidence="16 17" key="1">
    <citation type="submission" date="2020-08" db="EMBL/GenBank/DDBJ databases">
        <title>Cohnella phylogeny.</title>
        <authorList>
            <person name="Dunlap C."/>
        </authorList>
    </citation>
    <scope>NUCLEOTIDE SEQUENCE [LARGE SCALE GENOMIC DNA]</scope>
    <source>
        <strain evidence="16 17">DSM 28246</strain>
    </source>
</reference>
<dbReference type="NCBIfam" id="NF004199">
    <property type="entry name" value="PRK05653.1-4"/>
    <property type="match status" value="1"/>
</dbReference>
<dbReference type="PANTHER" id="PTHR42879:SF2">
    <property type="entry name" value="3-OXOACYL-[ACYL-CARRIER-PROTEIN] REDUCTASE FABG"/>
    <property type="match status" value="1"/>
</dbReference>
<feature type="binding site" evidence="13">
    <location>
        <position position="191"/>
    </location>
    <ligand>
        <name>NADP(+)</name>
        <dbReference type="ChEBI" id="CHEBI:58349"/>
    </ligand>
</feature>
<evidence type="ECO:0000256" key="12">
    <source>
        <dbReference type="PIRSR" id="PIRSR611284-1"/>
    </source>
</evidence>
<dbReference type="InterPro" id="IPR057326">
    <property type="entry name" value="KR_dom"/>
</dbReference>
<comment type="pathway">
    <text evidence="2 14">Lipid metabolism; fatty acid biosynthesis.</text>
</comment>
<keyword evidence="7 13" id="KW-0521">NADP</keyword>
<dbReference type="PROSITE" id="PS00061">
    <property type="entry name" value="ADH_SHORT"/>
    <property type="match status" value="1"/>
</dbReference>
<keyword evidence="8 14" id="KW-0560">Oxidoreductase</keyword>
<evidence type="ECO:0000256" key="10">
    <source>
        <dbReference type="ARBA" id="ARBA00023160"/>
    </source>
</evidence>
<dbReference type="Gene3D" id="3.40.50.720">
    <property type="entry name" value="NAD(P)-binding Rossmann-like Domain"/>
    <property type="match status" value="1"/>
</dbReference>
<comment type="caution">
    <text evidence="16">The sequence shown here is derived from an EMBL/GenBank/DDBJ whole genome shotgun (WGS) entry which is preliminary data.</text>
</comment>
<dbReference type="PANTHER" id="PTHR42879">
    <property type="entry name" value="3-OXOACYL-(ACYL-CARRIER-PROTEIN) REDUCTASE"/>
    <property type="match status" value="1"/>
</dbReference>
<keyword evidence="17" id="KW-1185">Reference proteome</keyword>
<evidence type="ECO:0000256" key="14">
    <source>
        <dbReference type="RuleBase" id="RU366074"/>
    </source>
</evidence>